<dbReference type="InterPro" id="IPR016181">
    <property type="entry name" value="Acyl_CoA_acyltransferase"/>
</dbReference>
<organism evidence="4 5">
    <name type="scientific">Rhodococcus opacus</name>
    <name type="common">Nocardia opaca</name>
    <dbReference type="NCBI Taxonomy" id="37919"/>
    <lineage>
        <taxon>Bacteria</taxon>
        <taxon>Bacillati</taxon>
        <taxon>Actinomycetota</taxon>
        <taxon>Actinomycetes</taxon>
        <taxon>Mycobacteriales</taxon>
        <taxon>Nocardiaceae</taxon>
        <taxon>Rhodococcus</taxon>
    </lineage>
</organism>
<name>A0A076ESW6_RHOOP</name>
<accession>A0A076ESW6</accession>
<evidence type="ECO:0000256" key="1">
    <source>
        <dbReference type="ARBA" id="ARBA00022679"/>
    </source>
</evidence>
<evidence type="ECO:0000259" key="3">
    <source>
        <dbReference type="PROSITE" id="PS51186"/>
    </source>
</evidence>
<dbReference type="GO" id="GO:0016747">
    <property type="term" value="F:acyltransferase activity, transferring groups other than amino-acyl groups"/>
    <property type="evidence" value="ECO:0007669"/>
    <property type="project" value="InterPro"/>
</dbReference>
<protein>
    <submittedName>
        <fullName evidence="4">Acetyltransferase</fullName>
    </submittedName>
</protein>
<gene>
    <name evidence="4" type="ORF">EP51_31740</name>
</gene>
<dbReference type="Pfam" id="PF00583">
    <property type="entry name" value="Acetyltransf_1"/>
    <property type="match status" value="1"/>
</dbReference>
<dbReference type="eggNOG" id="COG0456">
    <property type="taxonomic scope" value="Bacteria"/>
</dbReference>
<feature type="domain" description="N-acetyltransferase" evidence="3">
    <location>
        <begin position="11"/>
        <end position="178"/>
    </location>
</feature>
<dbReference type="SUPFAM" id="SSF55729">
    <property type="entry name" value="Acyl-CoA N-acyltransferases (Nat)"/>
    <property type="match status" value="1"/>
</dbReference>
<dbReference type="PANTHER" id="PTHR43877">
    <property type="entry name" value="AMINOALKYLPHOSPHONATE N-ACETYLTRANSFERASE-RELATED-RELATED"/>
    <property type="match status" value="1"/>
</dbReference>
<evidence type="ECO:0000313" key="5">
    <source>
        <dbReference type="Proteomes" id="UP000028488"/>
    </source>
</evidence>
<dbReference type="Gene3D" id="3.40.630.30">
    <property type="match status" value="1"/>
</dbReference>
<sequence>MTERTESVQTVFVDQADPLAAPLLEELAIEYSTRYGRTRDEIYDDLSTYPAEEFAAPGGALLVVVEGGTSVAGGAFRRYDDTTAELKRIWTSSAHRRRGLGRIVLRELEAEIVRAGYSRIFLTTGPRQPEAVALYLAAGYTALFDRSLPPQDVGIHGFEKVLHTPTALPSAWAAKEYESV</sequence>
<keyword evidence="2" id="KW-0012">Acyltransferase</keyword>
<dbReference type="PROSITE" id="PS51186">
    <property type="entry name" value="GNAT"/>
    <property type="match status" value="1"/>
</dbReference>
<dbReference type="RefSeq" id="WP_128641481.1">
    <property type="nucleotide sequence ID" value="NZ_CP008947.1"/>
</dbReference>
<dbReference type="EMBL" id="CP008947">
    <property type="protein sequence ID" value="AII08956.1"/>
    <property type="molecule type" value="Genomic_DNA"/>
</dbReference>
<keyword evidence="1 4" id="KW-0808">Transferase</keyword>
<dbReference type="PANTHER" id="PTHR43877:SF2">
    <property type="entry name" value="AMINOALKYLPHOSPHONATE N-ACETYLTRANSFERASE-RELATED"/>
    <property type="match status" value="1"/>
</dbReference>
<proteinExistence type="predicted"/>
<dbReference type="Proteomes" id="UP000028488">
    <property type="component" value="Chromosome"/>
</dbReference>
<dbReference type="AlphaFoldDB" id="A0A076ESW6"/>
<dbReference type="InterPro" id="IPR000182">
    <property type="entry name" value="GNAT_dom"/>
</dbReference>
<evidence type="ECO:0000313" key="4">
    <source>
        <dbReference type="EMBL" id="AII08956.1"/>
    </source>
</evidence>
<evidence type="ECO:0000256" key="2">
    <source>
        <dbReference type="ARBA" id="ARBA00023315"/>
    </source>
</evidence>
<dbReference type="CDD" id="cd04301">
    <property type="entry name" value="NAT_SF"/>
    <property type="match status" value="1"/>
</dbReference>
<dbReference type="InterPro" id="IPR050832">
    <property type="entry name" value="Bact_Acetyltransf"/>
</dbReference>
<reference evidence="4 5" key="1">
    <citation type="submission" date="2014-07" db="EMBL/GenBank/DDBJ databases">
        <title>Genome Sequence of Rhodococcus opacus Strain R7, a Biodegrader of Mono- and Polycyclic Aromatic Hydrocarbons.</title>
        <authorList>
            <person name="Di Gennaro P."/>
            <person name="Zampolli J."/>
            <person name="Presti I."/>
            <person name="Cappelletti M."/>
            <person name="D'Ursi P."/>
            <person name="Orro A."/>
            <person name="Mezzelani A."/>
            <person name="Milanesi L."/>
        </authorList>
    </citation>
    <scope>NUCLEOTIDE SEQUENCE [LARGE SCALE GENOMIC DNA]</scope>
    <source>
        <strain evidence="4 5">R7</strain>
    </source>
</reference>